<evidence type="ECO:0000313" key="3">
    <source>
        <dbReference type="EMBL" id="KAF2970093.1"/>
    </source>
</evidence>
<accession>A0A7C8MWD3</accession>
<protein>
    <recommendedName>
        <fullName evidence="2">Beta-lactamase-related domain-containing protein</fullName>
    </recommendedName>
</protein>
<sequence>MSTDITNWRDAGHNIWGFQNADKILKTSMVQYRPEPTKFKSTTLDLHGFKLRGQDETPLNLPTFLSQTETDGLVVLKNGIIAFEYYGRTNTRQSVHAIFSISKSITSLICGVLEEQGKLKPEDLVSSHIPEVQGSAYENVTIRQLLDMRSGIEHDDAAPGYRNATGLYPINPDAPPTDLHSYLPSIKSSSPRPVVGLDGPPYEYSSPNIDLLGWAIERASGKKLPDVLTEVLWQPMGAENIAHFITDRSGNARAAGGDMRNNSRHRSRRSSSSPT</sequence>
<dbReference type="Proteomes" id="UP000481858">
    <property type="component" value="Unassembled WGS sequence"/>
</dbReference>
<keyword evidence="4" id="KW-1185">Reference proteome</keyword>
<gene>
    <name evidence="3" type="ORF">GQX73_g3414</name>
</gene>
<dbReference type="Gene3D" id="3.40.710.10">
    <property type="entry name" value="DD-peptidase/beta-lactamase superfamily"/>
    <property type="match status" value="1"/>
</dbReference>
<name>A0A7C8MWD3_9PEZI</name>
<dbReference type="AlphaFoldDB" id="A0A7C8MWD3"/>
<dbReference type="SUPFAM" id="SSF56601">
    <property type="entry name" value="beta-lactamase/transpeptidase-like"/>
    <property type="match status" value="1"/>
</dbReference>
<organism evidence="3 4">
    <name type="scientific">Xylaria multiplex</name>
    <dbReference type="NCBI Taxonomy" id="323545"/>
    <lineage>
        <taxon>Eukaryota</taxon>
        <taxon>Fungi</taxon>
        <taxon>Dikarya</taxon>
        <taxon>Ascomycota</taxon>
        <taxon>Pezizomycotina</taxon>
        <taxon>Sordariomycetes</taxon>
        <taxon>Xylariomycetidae</taxon>
        <taxon>Xylariales</taxon>
        <taxon>Xylariaceae</taxon>
        <taxon>Xylaria</taxon>
    </lineage>
</organism>
<dbReference type="PANTHER" id="PTHR43283">
    <property type="entry name" value="BETA-LACTAMASE-RELATED"/>
    <property type="match status" value="1"/>
</dbReference>
<evidence type="ECO:0000259" key="2">
    <source>
        <dbReference type="Pfam" id="PF00144"/>
    </source>
</evidence>
<dbReference type="InterPro" id="IPR012338">
    <property type="entry name" value="Beta-lactam/transpept-like"/>
</dbReference>
<evidence type="ECO:0000256" key="1">
    <source>
        <dbReference type="SAM" id="MobiDB-lite"/>
    </source>
</evidence>
<dbReference type="Pfam" id="PF00144">
    <property type="entry name" value="Beta-lactamase"/>
    <property type="match status" value="1"/>
</dbReference>
<evidence type="ECO:0000313" key="4">
    <source>
        <dbReference type="Proteomes" id="UP000481858"/>
    </source>
</evidence>
<reference evidence="3 4" key="1">
    <citation type="submission" date="2019-12" db="EMBL/GenBank/DDBJ databases">
        <title>Draft genome sequence of the ascomycete Xylaria multiplex DSM 110363.</title>
        <authorList>
            <person name="Buettner E."/>
            <person name="Kellner H."/>
        </authorList>
    </citation>
    <scope>NUCLEOTIDE SEQUENCE [LARGE SCALE GENOMIC DNA]</scope>
    <source>
        <strain evidence="3 4">DSM 110363</strain>
    </source>
</reference>
<dbReference type="InterPro" id="IPR001466">
    <property type="entry name" value="Beta-lactam-related"/>
</dbReference>
<feature type="region of interest" description="Disordered" evidence="1">
    <location>
        <begin position="252"/>
        <end position="275"/>
    </location>
</feature>
<dbReference type="OrthoDB" id="4690068at2759"/>
<dbReference type="InterPro" id="IPR050789">
    <property type="entry name" value="Diverse_Enzym_Activities"/>
</dbReference>
<dbReference type="InParanoid" id="A0A7C8MWD3"/>
<comment type="caution">
    <text evidence="3">The sequence shown here is derived from an EMBL/GenBank/DDBJ whole genome shotgun (WGS) entry which is preliminary data.</text>
</comment>
<dbReference type="PANTHER" id="PTHR43283:SF7">
    <property type="entry name" value="BETA-LACTAMASE-RELATED DOMAIN-CONTAINING PROTEIN"/>
    <property type="match status" value="1"/>
</dbReference>
<proteinExistence type="predicted"/>
<feature type="domain" description="Beta-lactamase-related" evidence="2">
    <location>
        <begin position="74"/>
        <end position="267"/>
    </location>
</feature>
<dbReference type="EMBL" id="WUBL01000027">
    <property type="protein sequence ID" value="KAF2970093.1"/>
    <property type="molecule type" value="Genomic_DNA"/>
</dbReference>